<reference evidence="2 3" key="1">
    <citation type="submission" date="2023-02" db="EMBL/GenBank/DDBJ databases">
        <title>Defining the Infant Male Urobiome and Moving Towards Mechanisms in Urobiome Research.</title>
        <authorList>
            <person name="Reasoner S."/>
            <person name="Flores V."/>
            <person name="Van Horn G."/>
            <person name="Morales G."/>
            <person name="Peard L."/>
            <person name="Abelson B."/>
            <person name="Manuel C."/>
            <person name="Lee J."/>
            <person name="Baker B."/>
            <person name="Williams T."/>
            <person name="Schmitz J."/>
            <person name="Clayton D."/>
            <person name="Hadjifrangiskou M."/>
        </authorList>
    </citation>
    <scope>NUCLEOTIDE SEQUENCE [LARGE SCALE GENOMIC DNA]</scope>
    <source>
        <strain evidence="2 3">AS1053</strain>
    </source>
</reference>
<proteinExistence type="predicted"/>
<feature type="transmembrane region" description="Helical" evidence="1">
    <location>
        <begin position="95"/>
        <end position="115"/>
    </location>
</feature>
<evidence type="ECO:0000313" key="3">
    <source>
        <dbReference type="Proteomes" id="UP001219297"/>
    </source>
</evidence>
<evidence type="ECO:0000313" key="2">
    <source>
        <dbReference type="EMBL" id="MDE1657138.1"/>
    </source>
</evidence>
<dbReference type="Proteomes" id="UP001219297">
    <property type="component" value="Unassembled WGS sequence"/>
</dbReference>
<gene>
    <name evidence="2" type="ORF">PWJ81_08660</name>
</gene>
<feature type="transmembrane region" description="Helical" evidence="1">
    <location>
        <begin position="70"/>
        <end position="89"/>
    </location>
</feature>
<sequence length="130" mass="13073">MHTAARYGSLASSFVLLTLCLGTLALNLTDTWYFTPGTATPAVFVAATLLLAAAGTRSTFALAGRTRASIAYALCAVALCAGVVSLWLASGPETLNLIGAAAWIVGSLGVCASALHACRSTRPGACAPQA</sequence>
<name>A0ABT5VBT1_9ACTO</name>
<protein>
    <submittedName>
        <fullName evidence="2">Uncharacterized protein</fullName>
    </submittedName>
</protein>
<accession>A0ABT5VBT1</accession>
<evidence type="ECO:0000256" key="1">
    <source>
        <dbReference type="SAM" id="Phobius"/>
    </source>
</evidence>
<keyword evidence="3" id="KW-1185">Reference proteome</keyword>
<keyword evidence="1" id="KW-0812">Transmembrane</keyword>
<keyword evidence="1" id="KW-0472">Membrane</keyword>
<feature type="transmembrane region" description="Helical" evidence="1">
    <location>
        <begin position="41"/>
        <end position="63"/>
    </location>
</feature>
<keyword evidence="1" id="KW-1133">Transmembrane helix</keyword>
<dbReference type="RefSeq" id="WP_274734429.1">
    <property type="nucleotide sequence ID" value="NZ_CAMXYX010000040.1"/>
</dbReference>
<comment type="caution">
    <text evidence="2">The sequence shown here is derived from an EMBL/GenBank/DDBJ whole genome shotgun (WGS) entry which is preliminary data.</text>
</comment>
<organism evidence="2 3">
    <name type="scientific">Actinotignum sanguinis</name>
    <dbReference type="NCBI Taxonomy" id="1445614"/>
    <lineage>
        <taxon>Bacteria</taxon>
        <taxon>Bacillati</taxon>
        <taxon>Actinomycetota</taxon>
        <taxon>Actinomycetes</taxon>
        <taxon>Actinomycetales</taxon>
        <taxon>Actinomycetaceae</taxon>
        <taxon>Actinotignum</taxon>
    </lineage>
</organism>
<dbReference type="EMBL" id="JARBHI010000026">
    <property type="protein sequence ID" value="MDE1657138.1"/>
    <property type="molecule type" value="Genomic_DNA"/>
</dbReference>